<dbReference type="SUPFAM" id="SSF48208">
    <property type="entry name" value="Six-hairpin glycosidases"/>
    <property type="match status" value="1"/>
</dbReference>
<sequence length="742" mass="82115">MTANQLWYDRPAAIWTEALPVGNGRLGAMVFGGDWSERLQINESTFWNGGPYQPVNHSASETLPEVRRLILEGKYQDAERLATQSAMADPDLQTSYQPIGDVRFSMHHDMNITGYRRKLDLSTAVAETQYQCQGITFRREVFATAIHNVLVCRLSADRPGALSMSVLLSSPQNGEPVDVVNATLGYDGHNRRQNGIQGALNFAFRVRVLADGGLIDTGPETVRVLEADSVILLIDAGTNFRRYDDVSGNPQADVLARLDAAAKIPYDTLLAAHIAEHKRLFDTMSISLSTRAEPALTTDKRIANYMQGDDPSLAALYVQYGRYLGISCSRPGTQPANLQGIWNEDILPAWNSKYTVNINTEMNYWLADPANLSETFLPLLEMMEDIAQTGQEMARVHYGARGFVLHHNTDLWRATGPIDGPHWGLWPMGGAWLSVQLYDHYRFNPNLKLLSRIYPILKGAAEFALDTLITLPGSDYLVTCPSLSPENSHPFGSSLCAGPAMDRQILRDLFDAVAEASVLLECDVDLRSAVMAARNRLPADRIGQAGQLQEWLEDWDVEAPEQDHRHVSHLYALYPSLQIDPLETAELAKAAQVALERRGDEATGWGIGWRLNLWARLGNGAKAQQVLNLLLSPERTYPNLMDAHPPFQIDGNFGGAAGILEMLVQSRPGEIRLLPALPEKWSEGRVSGIRVRGGHVIDMEWSDRTITLLTIKGGSDCTISIRHPQGIKDIQVLADCVVRVIG</sequence>
<keyword evidence="5" id="KW-1185">Reference proteome</keyword>
<dbReference type="Proteomes" id="UP000315388">
    <property type="component" value="Unassembled WGS sequence"/>
</dbReference>
<dbReference type="OrthoDB" id="9802600at2"/>
<comment type="caution">
    <text evidence="4">The sequence shown here is derived from an EMBL/GenBank/DDBJ whole genome shotgun (WGS) entry which is preliminary data.</text>
</comment>
<dbReference type="InterPro" id="IPR054363">
    <property type="entry name" value="GH95_cat"/>
</dbReference>
<evidence type="ECO:0000313" key="5">
    <source>
        <dbReference type="Proteomes" id="UP000315388"/>
    </source>
</evidence>
<dbReference type="PANTHER" id="PTHR31084:SF0">
    <property type="entry name" value="ALPHA-L-FUCOSIDASE 2"/>
    <property type="match status" value="1"/>
</dbReference>
<feature type="domain" description="Glycosyl hydrolase family 95 N-terminal" evidence="1">
    <location>
        <begin position="6"/>
        <end position="242"/>
    </location>
</feature>
<gene>
    <name evidence="4" type="ORF">FHY56_00570</name>
</gene>
<dbReference type="InterPro" id="IPR049053">
    <property type="entry name" value="AFCA-like_C"/>
</dbReference>
<keyword evidence="4" id="KW-0378">Hydrolase</keyword>
<dbReference type="EMBL" id="VEWJ01000001">
    <property type="protein sequence ID" value="TPF76897.1"/>
    <property type="molecule type" value="Genomic_DNA"/>
</dbReference>
<dbReference type="Pfam" id="PF21307">
    <property type="entry name" value="Glyco_hydro_95_C"/>
    <property type="match status" value="1"/>
</dbReference>
<dbReference type="Gene3D" id="1.50.10.10">
    <property type="match status" value="1"/>
</dbReference>
<reference evidence="4 5" key="1">
    <citation type="journal article" date="2003" name="Int. J. Syst. Evol. Microbiol.">
        <title>Towards a standardized format for the description of a novel species (of an established genus): Ochrobactrum gallinifaecis sp. nov.</title>
        <authorList>
            <person name="Kampfer P."/>
            <person name="Buczolits S."/>
            <person name="Albrecht A."/>
            <person name="Busse H.J."/>
            <person name="Stackebrandt E."/>
        </authorList>
    </citation>
    <scope>NUCLEOTIDE SEQUENCE [LARGE SCALE GENOMIC DNA]</scope>
    <source>
        <strain evidence="4 5">ISO 196</strain>
    </source>
</reference>
<name>A0A502BSS2_9HYPH</name>
<feature type="domain" description="Glycosyl hydrolase family 95 catalytic" evidence="3">
    <location>
        <begin position="266"/>
        <end position="663"/>
    </location>
</feature>
<dbReference type="InterPro" id="IPR027414">
    <property type="entry name" value="GH95_N_dom"/>
</dbReference>
<evidence type="ECO:0000259" key="1">
    <source>
        <dbReference type="Pfam" id="PF14498"/>
    </source>
</evidence>
<dbReference type="Pfam" id="PF14498">
    <property type="entry name" value="Glyco_hyd_65N_2"/>
    <property type="match status" value="1"/>
</dbReference>
<dbReference type="RefSeq" id="WP_140903239.1">
    <property type="nucleotide sequence ID" value="NZ_JBHTMD010000017.1"/>
</dbReference>
<dbReference type="GO" id="GO:0004560">
    <property type="term" value="F:alpha-L-fucosidase activity"/>
    <property type="evidence" value="ECO:0007669"/>
    <property type="project" value="InterPro"/>
</dbReference>
<dbReference type="Pfam" id="PF22124">
    <property type="entry name" value="Glyco_hydro_95_cat"/>
    <property type="match status" value="1"/>
</dbReference>
<dbReference type="InterPro" id="IPR016518">
    <property type="entry name" value="Alpha-L-fucosidase"/>
</dbReference>
<dbReference type="GO" id="GO:0005975">
    <property type="term" value="P:carbohydrate metabolic process"/>
    <property type="evidence" value="ECO:0007669"/>
    <property type="project" value="InterPro"/>
</dbReference>
<proteinExistence type="predicted"/>
<organism evidence="4 5">
    <name type="scientific">Brucella gallinifaecis</name>
    <dbReference type="NCBI Taxonomy" id="215590"/>
    <lineage>
        <taxon>Bacteria</taxon>
        <taxon>Pseudomonadati</taxon>
        <taxon>Pseudomonadota</taxon>
        <taxon>Alphaproteobacteria</taxon>
        <taxon>Hyphomicrobiales</taxon>
        <taxon>Brucellaceae</taxon>
        <taxon>Brucella/Ochrobactrum group</taxon>
        <taxon>Brucella</taxon>
    </lineage>
</organism>
<protein>
    <submittedName>
        <fullName evidence="4">Glycoside hydrolase family 95 protein</fullName>
    </submittedName>
</protein>
<evidence type="ECO:0000259" key="3">
    <source>
        <dbReference type="Pfam" id="PF22124"/>
    </source>
</evidence>
<dbReference type="AlphaFoldDB" id="A0A502BSS2"/>
<dbReference type="PIRSF" id="PIRSF007663">
    <property type="entry name" value="UCP007663"/>
    <property type="match status" value="1"/>
</dbReference>
<dbReference type="PANTHER" id="PTHR31084">
    <property type="entry name" value="ALPHA-L-FUCOSIDASE 2"/>
    <property type="match status" value="1"/>
</dbReference>
<evidence type="ECO:0000259" key="2">
    <source>
        <dbReference type="Pfam" id="PF21307"/>
    </source>
</evidence>
<evidence type="ECO:0000313" key="4">
    <source>
        <dbReference type="EMBL" id="TPF76897.1"/>
    </source>
</evidence>
<feature type="domain" description="Alpha fucosidase A-like C-terminal" evidence="2">
    <location>
        <begin position="665"/>
        <end position="726"/>
    </location>
</feature>
<accession>A0A502BSS2</accession>
<dbReference type="InterPro" id="IPR008928">
    <property type="entry name" value="6-hairpin_glycosidase_sf"/>
</dbReference>
<dbReference type="InterPro" id="IPR012341">
    <property type="entry name" value="6hp_glycosidase-like_sf"/>
</dbReference>